<reference evidence="4 5" key="1">
    <citation type="submission" date="2012-06" db="EMBL/GenBank/DDBJ databases">
        <title>Draft Genome Sequence of Lactobacillus pasteurii CRBIP 24.76T.</title>
        <authorList>
            <person name="Cousin S."/>
            <person name="Bouchier C."/>
            <person name="Loux V."/>
            <person name="Ma L."/>
            <person name="Creno S."/>
            <person name="Bizet C."/>
            <person name="Clermont D."/>
        </authorList>
    </citation>
    <scope>NUCLEOTIDE SEQUENCE [LARGE SCALE GENOMIC DNA]</scope>
    <source>
        <strain evidence="5">CRBIP 24.76T</strain>
    </source>
</reference>
<name>I7LAM5_9LACO</name>
<evidence type="ECO:0000313" key="4">
    <source>
        <dbReference type="EMBL" id="CCI84836.1"/>
    </source>
</evidence>
<dbReference type="PANTHER" id="PTHR42937">
    <property type="match status" value="1"/>
</dbReference>
<dbReference type="PATRIC" id="fig|1423790.3.peg.927"/>
<organism evidence="4 5">
    <name type="scientific">Lactobacillus pasteurii DSM 23907 = CRBIP 24.76</name>
    <dbReference type="NCBI Taxonomy" id="1423790"/>
    <lineage>
        <taxon>Bacteria</taxon>
        <taxon>Bacillati</taxon>
        <taxon>Bacillota</taxon>
        <taxon>Bacilli</taxon>
        <taxon>Lactobacillales</taxon>
        <taxon>Lactobacillaceae</taxon>
        <taxon>Lactobacillus</taxon>
    </lineage>
</organism>
<dbReference type="InterPro" id="IPR010081">
    <property type="entry name" value="DiNH2opropionate_NH3_lyase"/>
</dbReference>
<keyword evidence="5" id="KW-1185">Reference proteome</keyword>
<dbReference type="GO" id="GO:0030170">
    <property type="term" value="F:pyridoxal phosphate binding"/>
    <property type="evidence" value="ECO:0007669"/>
    <property type="project" value="InterPro"/>
</dbReference>
<dbReference type="Gene3D" id="3.40.50.1100">
    <property type="match status" value="2"/>
</dbReference>
<feature type="domain" description="Tryptophan synthase beta chain-like PALP" evidence="3">
    <location>
        <begin position="33"/>
        <end position="357"/>
    </location>
</feature>
<dbReference type="NCBIfam" id="NF006058">
    <property type="entry name" value="PRK08206.1"/>
    <property type="match status" value="1"/>
</dbReference>
<dbReference type="InterPro" id="IPR036052">
    <property type="entry name" value="TrpB-like_PALP_sf"/>
</dbReference>
<accession>I7LAM5</accession>
<dbReference type="NCBIfam" id="TIGR01747">
    <property type="entry name" value="diampropi_NH3ly"/>
    <property type="match status" value="1"/>
</dbReference>
<dbReference type="eggNOG" id="COG1171">
    <property type="taxonomic scope" value="Bacteria"/>
</dbReference>
<dbReference type="Pfam" id="PF00291">
    <property type="entry name" value="PALP"/>
    <property type="match status" value="1"/>
</dbReference>
<dbReference type="GO" id="GO:1901605">
    <property type="term" value="P:alpha-amino acid metabolic process"/>
    <property type="evidence" value="ECO:0007669"/>
    <property type="project" value="UniProtKB-ARBA"/>
</dbReference>
<dbReference type="OrthoDB" id="34584at2"/>
<evidence type="ECO:0000259" key="3">
    <source>
        <dbReference type="Pfam" id="PF00291"/>
    </source>
</evidence>
<evidence type="ECO:0000313" key="5">
    <source>
        <dbReference type="Proteomes" id="UP000009311"/>
    </source>
</evidence>
<comment type="cofactor">
    <cofactor evidence="1">
        <name>pyridoxal 5'-phosphate</name>
        <dbReference type="ChEBI" id="CHEBI:597326"/>
    </cofactor>
</comment>
<dbReference type="STRING" id="1423790.BN53_01795"/>
<dbReference type="PANTHER" id="PTHR42937:SF1">
    <property type="entry name" value="DIAMINOPROPIONATE AMMONIA-LYASE"/>
    <property type="match status" value="1"/>
</dbReference>
<dbReference type="EMBL" id="CAKD01000013">
    <property type="protein sequence ID" value="CCI84836.1"/>
    <property type="molecule type" value="Genomic_DNA"/>
</dbReference>
<comment type="caution">
    <text evidence="4">The sequence shown here is derived from an EMBL/GenBank/DDBJ whole genome shotgun (WGS) entry which is preliminary data.</text>
</comment>
<evidence type="ECO:0000256" key="2">
    <source>
        <dbReference type="ARBA" id="ARBA00022898"/>
    </source>
</evidence>
<keyword evidence="2" id="KW-0663">Pyridoxal phosphate</keyword>
<dbReference type="CDD" id="cd00640">
    <property type="entry name" value="Trp-synth-beta_II"/>
    <property type="match status" value="1"/>
</dbReference>
<sequence>MKTIKQLKSPFAFKAPKLSDDHKVERYFKSVPFYKPTELKEMKNLAKKLGVKELAVKDESSRFGINSFKGAGGLYAMGMCIAEKAGLDTDNLTYDDLMKPEVKEVAQKLTFYSATDGNHGRGIAWSASVLGTKAVIRMPKGSKQIRVEHIRKIQNTDVEITDKNYDNTVKEVEQMCQADPNGIMIQDTAWEGYEKIPGWIIKGYGLIVDEFLYQMEDKPTHIFLQAGVGSLAAGIVLGLEERMAPEELPVITVVEPETVACFYLSAEIGDGERHNLEGHTKTMMAGLNCQTPSIAAWPILRDSAKFYGTLSEDVDAQGMSVLAHPLADDPKVVSGESGAAGFAYIYEVLSNPELADKRKELGIDENSRIIVLSTEGDTDPDNYQEVVTDKRWLKD</sequence>
<dbReference type="SUPFAM" id="SSF53686">
    <property type="entry name" value="Tryptophan synthase beta subunit-like PLP-dependent enzymes"/>
    <property type="match status" value="1"/>
</dbReference>
<dbReference type="InterPro" id="IPR001926">
    <property type="entry name" value="TrpB-like_PALP"/>
</dbReference>
<dbReference type="Proteomes" id="UP000009311">
    <property type="component" value="Unassembled WGS sequence"/>
</dbReference>
<gene>
    <name evidence="4" type="ORF">BN53_01795</name>
</gene>
<keyword evidence="4" id="KW-0456">Lyase</keyword>
<evidence type="ECO:0000256" key="1">
    <source>
        <dbReference type="ARBA" id="ARBA00001933"/>
    </source>
</evidence>
<protein>
    <submittedName>
        <fullName evidence="4">Diaminopropionate ammonia-lyase</fullName>
        <ecNumber evidence="4">4.3.1.15</ecNumber>
    </submittedName>
</protein>
<dbReference type="RefSeq" id="WP_009559389.1">
    <property type="nucleotide sequence ID" value="NZ_AYZN01000002.1"/>
</dbReference>
<dbReference type="AlphaFoldDB" id="I7LAM5"/>
<proteinExistence type="predicted"/>
<dbReference type="EC" id="4.3.1.15" evidence="4"/>
<dbReference type="GO" id="GO:0008838">
    <property type="term" value="F:diaminopropionate ammonia-lyase activity"/>
    <property type="evidence" value="ECO:0007669"/>
    <property type="project" value="UniProtKB-EC"/>
</dbReference>